<keyword evidence="7" id="KW-1185">Reference proteome</keyword>
<dbReference type="GO" id="GO:0006631">
    <property type="term" value="P:fatty acid metabolic process"/>
    <property type="evidence" value="ECO:0007669"/>
    <property type="project" value="TreeGrafter"/>
</dbReference>
<comment type="caution">
    <text evidence="6">The sequence shown here is derived from an EMBL/GenBank/DDBJ whole genome shotgun (WGS) entry which is preliminary data.</text>
</comment>
<proteinExistence type="inferred from homology"/>
<dbReference type="Gene3D" id="3.30.559.10">
    <property type="entry name" value="Chloramphenicol acetyltransferase-like domain"/>
    <property type="match status" value="1"/>
</dbReference>
<gene>
    <name evidence="6" type="ORF">ElyMa_001865700</name>
</gene>
<feature type="region of interest" description="Disordered" evidence="4">
    <location>
        <begin position="239"/>
        <end position="294"/>
    </location>
</feature>
<dbReference type="Proteomes" id="UP000762676">
    <property type="component" value="Unassembled WGS sequence"/>
</dbReference>
<protein>
    <submittedName>
        <fullName evidence="6">Carnitine O-palmitoyltransferase 1, liver isoform</fullName>
    </submittedName>
</protein>
<dbReference type="SUPFAM" id="SSF52777">
    <property type="entry name" value="CoA-dependent acyltransferases"/>
    <property type="match status" value="1"/>
</dbReference>
<feature type="compositionally biased region" description="Polar residues" evidence="4">
    <location>
        <begin position="269"/>
        <end position="281"/>
    </location>
</feature>
<evidence type="ECO:0000259" key="5">
    <source>
        <dbReference type="Pfam" id="PF00755"/>
    </source>
</evidence>
<evidence type="ECO:0000256" key="1">
    <source>
        <dbReference type="ARBA" id="ARBA00005232"/>
    </source>
</evidence>
<dbReference type="GO" id="GO:0009437">
    <property type="term" value="P:carnitine metabolic process"/>
    <property type="evidence" value="ECO:0007669"/>
    <property type="project" value="TreeGrafter"/>
</dbReference>
<name>A0AAV4EN63_9GAST</name>
<dbReference type="InterPro" id="IPR042231">
    <property type="entry name" value="Cho/carn_acyl_trans_2"/>
</dbReference>
<keyword evidence="3" id="KW-0012">Acyltransferase</keyword>
<dbReference type="Gene3D" id="3.30.559.70">
    <property type="entry name" value="Choline/Carnitine o-acyltransferase, domain 2"/>
    <property type="match status" value="1"/>
</dbReference>
<dbReference type="GO" id="GO:0005739">
    <property type="term" value="C:mitochondrion"/>
    <property type="evidence" value="ECO:0007669"/>
    <property type="project" value="TreeGrafter"/>
</dbReference>
<dbReference type="GO" id="GO:0004095">
    <property type="term" value="F:carnitine O-palmitoyltransferase activity"/>
    <property type="evidence" value="ECO:0007669"/>
    <property type="project" value="TreeGrafter"/>
</dbReference>
<feature type="domain" description="Choline/carnitine acyltransferase" evidence="5">
    <location>
        <begin position="12"/>
        <end position="211"/>
    </location>
</feature>
<organism evidence="6 7">
    <name type="scientific">Elysia marginata</name>
    <dbReference type="NCBI Taxonomy" id="1093978"/>
    <lineage>
        <taxon>Eukaryota</taxon>
        <taxon>Metazoa</taxon>
        <taxon>Spiralia</taxon>
        <taxon>Lophotrochozoa</taxon>
        <taxon>Mollusca</taxon>
        <taxon>Gastropoda</taxon>
        <taxon>Heterobranchia</taxon>
        <taxon>Euthyneura</taxon>
        <taxon>Panpulmonata</taxon>
        <taxon>Sacoglossa</taxon>
        <taxon>Placobranchoidea</taxon>
        <taxon>Plakobranchidae</taxon>
        <taxon>Elysia</taxon>
    </lineage>
</organism>
<evidence type="ECO:0000256" key="3">
    <source>
        <dbReference type="ARBA" id="ARBA00023315"/>
    </source>
</evidence>
<dbReference type="AlphaFoldDB" id="A0AAV4EN63"/>
<dbReference type="InterPro" id="IPR023213">
    <property type="entry name" value="CAT-like_dom_sf"/>
</dbReference>
<reference evidence="6 7" key="1">
    <citation type="journal article" date="2021" name="Elife">
        <title>Chloroplast acquisition without the gene transfer in kleptoplastic sea slugs, Plakobranchus ocellatus.</title>
        <authorList>
            <person name="Maeda T."/>
            <person name="Takahashi S."/>
            <person name="Yoshida T."/>
            <person name="Shimamura S."/>
            <person name="Takaki Y."/>
            <person name="Nagai Y."/>
            <person name="Toyoda A."/>
            <person name="Suzuki Y."/>
            <person name="Arimoto A."/>
            <person name="Ishii H."/>
            <person name="Satoh N."/>
            <person name="Nishiyama T."/>
            <person name="Hasebe M."/>
            <person name="Maruyama T."/>
            <person name="Minagawa J."/>
            <person name="Obokata J."/>
            <person name="Shigenobu S."/>
        </authorList>
    </citation>
    <scope>NUCLEOTIDE SEQUENCE [LARGE SCALE GENOMIC DNA]</scope>
</reference>
<evidence type="ECO:0000256" key="2">
    <source>
        <dbReference type="ARBA" id="ARBA00022679"/>
    </source>
</evidence>
<dbReference type="InterPro" id="IPR039551">
    <property type="entry name" value="Cho/carn_acyl_trans"/>
</dbReference>
<dbReference type="InterPro" id="IPR000542">
    <property type="entry name" value="Carn_acyl_trans"/>
</dbReference>
<evidence type="ECO:0000256" key="4">
    <source>
        <dbReference type="SAM" id="MobiDB-lite"/>
    </source>
</evidence>
<evidence type="ECO:0000313" key="6">
    <source>
        <dbReference type="EMBL" id="GFR62191.1"/>
    </source>
</evidence>
<dbReference type="Pfam" id="PF00755">
    <property type="entry name" value="Carn_acyltransf"/>
    <property type="match status" value="1"/>
</dbReference>
<dbReference type="PANTHER" id="PTHR22589:SF31">
    <property type="entry name" value="CARNITINE O-PALMITOYLTRANSFERASE"/>
    <property type="match status" value="1"/>
</dbReference>
<keyword evidence="2" id="KW-0808">Transferase</keyword>
<evidence type="ECO:0000313" key="7">
    <source>
        <dbReference type="Proteomes" id="UP000762676"/>
    </source>
</evidence>
<comment type="similarity">
    <text evidence="1">Belongs to the carnitine/choline acetyltransferase family.</text>
</comment>
<accession>A0AAV4EN63</accession>
<dbReference type="PANTHER" id="PTHR22589">
    <property type="entry name" value="CARNITINE O-ACYLTRANSFERASE"/>
    <property type="match status" value="1"/>
</dbReference>
<dbReference type="EMBL" id="BMAT01003782">
    <property type="protein sequence ID" value="GFR62191.1"/>
    <property type="molecule type" value="Genomic_DNA"/>
</dbReference>
<sequence length="294" mass="33538">MAQLWETIQQEEYISGYDKDGHTRGTPEVQPPNPIRLEWDINKQCQQVIESSLQVAKALANDVDLHIMMFTDFGKGFVKTCKVSPDAFIQASIQLTYYRLENHFCLTYESSMTRLFREGRTETVRSCTAETCAFARAVCEKKPKPECIKLMRDAAEAHQQQYRDTMTGAGIDRHLFCLYVVSKYLGVESPFLAKALMEPWKLSTSQVCLKHTTTSHTSPNHVARSRYPLTRDMIHEKRNTGGSTAESFHNHGSKQRQFERKNLAGRKAANTSTFRRYSQTAPRRIGTRGTTLGE</sequence>